<reference evidence="2 3" key="1">
    <citation type="journal article" date="2018" name="Nat. Biotechnol.">
        <title>A standardized bacterial taxonomy based on genome phylogeny substantially revises the tree of life.</title>
        <authorList>
            <person name="Parks D.H."/>
            <person name="Chuvochina M."/>
            <person name="Waite D.W."/>
            <person name="Rinke C."/>
            <person name="Skarshewski A."/>
            <person name="Chaumeil P.A."/>
            <person name="Hugenholtz P."/>
        </authorList>
    </citation>
    <scope>NUCLEOTIDE SEQUENCE [LARGE SCALE GENOMIC DNA]</scope>
    <source>
        <strain evidence="2">UBA11247</strain>
    </source>
</reference>
<dbReference type="RefSeq" id="WP_273052037.1">
    <property type="nucleotide sequence ID" value="NZ_DAITTW010000013.1"/>
</dbReference>
<dbReference type="AlphaFoldDB" id="A0A3D4SZU3"/>
<feature type="transmembrane region" description="Helical" evidence="1">
    <location>
        <begin position="15"/>
        <end position="35"/>
    </location>
</feature>
<name>A0A3D4SZU3_9CORY</name>
<dbReference type="STRING" id="863239.GCA_000213935_00504"/>
<gene>
    <name evidence="2" type="ORF">DIW82_08460</name>
</gene>
<evidence type="ECO:0008006" key="4">
    <source>
        <dbReference type="Google" id="ProtNLM"/>
    </source>
</evidence>
<evidence type="ECO:0000313" key="3">
    <source>
        <dbReference type="Proteomes" id="UP000261739"/>
    </source>
</evidence>
<keyword evidence="1" id="KW-0472">Membrane</keyword>
<evidence type="ECO:0000256" key="1">
    <source>
        <dbReference type="SAM" id="Phobius"/>
    </source>
</evidence>
<feature type="transmembrane region" description="Helical" evidence="1">
    <location>
        <begin position="121"/>
        <end position="143"/>
    </location>
</feature>
<organism evidence="2 3">
    <name type="scientific">Corynebacterium nuruki</name>
    <dbReference type="NCBI Taxonomy" id="1032851"/>
    <lineage>
        <taxon>Bacteria</taxon>
        <taxon>Bacillati</taxon>
        <taxon>Actinomycetota</taxon>
        <taxon>Actinomycetes</taxon>
        <taxon>Mycobacteriales</taxon>
        <taxon>Corynebacteriaceae</taxon>
        <taxon>Corynebacterium</taxon>
    </lineage>
</organism>
<sequence>MSLTTPPIARGRRKAVLAAEVGFVIILVSAVLCLVNEDIALIVWGIGVCFASGCVLGLRRSVHREDLRPDDELDEYELQRRYRAQQGALKRAAILLFIVWIAFALLTLFRVPGPDSFDTLIHTLHACYCATSAAMLSIPFMVLRDIAVGMDRDLVMSGPDAVD</sequence>
<protein>
    <recommendedName>
        <fullName evidence="4">DUF2178 domain-containing protein</fullName>
    </recommendedName>
</protein>
<feature type="transmembrane region" description="Helical" evidence="1">
    <location>
        <begin position="41"/>
        <end position="58"/>
    </location>
</feature>
<dbReference type="Proteomes" id="UP000261739">
    <property type="component" value="Unassembled WGS sequence"/>
</dbReference>
<accession>A0A3D4SZU3</accession>
<evidence type="ECO:0000313" key="2">
    <source>
        <dbReference type="EMBL" id="HCT14802.1"/>
    </source>
</evidence>
<dbReference type="EMBL" id="DQID01000217">
    <property type="protein sequence ID" value="HCT14802.1"/>
    <property type="molecule type" value="Genomic_DNA"/>
</dbReference>
<proteinExistence type="predicted"/>
<comment type="caution">
    <text evidence="2">The sequence shown here is derived from an EMBL/GenBank/DDBJ whole genome shotgun (WGS) entry which is preliminary data.</text>
</comment>
<keyword evidence="1" id="KW-0812">Transmembrane</keyword>
<feature type="transmembrane region" description="Helical" evidence="1">
    <location>
        <begin position="88"/>
        <end position="109"/>
    </location>
</feature>
<keyword evidence="1" id="KW-1133">Transmembrane helix</keyword>